<proteinExistence type="predicted"/>
<dbReference type="Pfam" id="PF20126">
    <property type="entry name" value="TumE"/>
    <property type="match status" value="1"/>
</dbReference>
<evidence type="ECO:0000313" key="1">
    <source>
        <dbReference type="EMBL" id="PIS39348.1"/>
    </source>
</evidence>
<dbReference type="AlphaFoldDB" id="A0A2H0YLI4"/>
<dbReference type="InterPro" id="IPR045397">
    <property type="entry name" value="TumE-like"/>
</dbReference>
<name>A0A2H0YLI4_9BACT</name>
<reference evidence="2" key="1">
    <citation type="submission" date="2017-09" db="EMBL/GenBank/DDBJ databases">
        <title>Depth-based differentiation of microbial function through sediment-hosted aquifers and enrichment of novel symbionts in the deep terrestrial subsurface.</title>
        <authorList>
            <person name="Probst A.J."/>
            <person name="Ladd B."/>
            <person name="Jarett J.K."/>
            <person name="Geller-Mcgrath D.E."/>
            <person name="Sieber C.M.K."/>
            <person name="Emerson J.B."/>
            <person name="Anantharaman K."/>
            <person name="Thomas B.C."/>
            <person name="Malmstrom R."/>
            <person name="Stieglmeier M."/>
            <person name="Klingl A."/>
            <person name="Woyke T."/>
            <person name="Ryan C.M."/>
            <person name="Banfield J.F."/>
        </authorList>
    </citation>
    <scope>NUCLEOTIDE SEQUENCE [LARGE SCALE GENOMIC DNA]</scope>
</reference>
<dbReference type="Proteomes" id="UP000230088">
    <property type="component" value="Unassembled WGS sequence"/>
</dbReference>
<dbReference type="EMBL" id="PEYD01000047">
    <property type="protein sequence ID" value="PIS39348.1"/>
    <property type="molecule type" value="Genomic_DNA"/>
</dbReference>
<protein>
    <submittedName>
        <fullName evidence="1">Uncharacterized protein</fullName>
    </submittedName>
</protein>
<gene>
    <name evidence="1" type="ORF">COT33_02525</name>
</gene>
<comment type="caution">
    <text evidence="1">The sequence shown here is derived from an EMBL/GenBank/DDBJ whole genome shotgun (WGS) entry which is preliminary data.</text>
</comment>
<organism evidence="1 2">
    <name type="scientific">Candidatus Nealsonbacteria bacterium CG08_land_8_20_14_0_20_38_20</name>
    <dbReference type="NCBI Taxonomy" id="1974705"/>
    <lineage>
        <taxon>Bacteria</taxon>
        <taxon>Candidatus Nealsoniibacteriota</taxon>
    </lineage>
</organism>
<sequence length="122" mass="14977">MTDLGILQEIIEDEFLDIVKNILKPSEEKLRVVLNDKSFIDIRLSQKVKNRFDFHWERRHINGTIFRYDNFPDIRFKHLKSFPEHFHYQKDNKVIEAKFRKSPKQGFKDFMNFVRSYLKKEK</sequence>
<evidence type="ECO:0000313" key="2">
    <source>
        <dbReference type="Proteomes" id="UP000230088"/>
    </source>
</evidence>
<accession>A0A2H0YLI4</accession>